<dbReference type="Gene3D" id="1.10.3300.10">
    <property type="entry name" value="Jann2411-like domain"/>
    <property type="match status" value="1"/>
</dbReference>
<feature type="domain" description="Zinc finger CGNR" evidence="2">
    <location>
        <begin position="144"/>
        <end position="187"/>
    </location>
</feature>
<dbReference type="InterPro" id="IPR010852">
    <property type="entry name" value="ABATE"/>
</dbReference>
<dbReference type="Pfam" id="PF11706">
    <property type="entry name" value="zf-CGNR"/>
    <property type="match status" value="1"/>
</dbReference>
<comment type="caution">
    <text evidence="3">The sequence shown here is derived from an EMBL/GenBank/DDBJ whole genome shotgun (WGS) entry which is preliminary data.</text>
</comment>
<reference evidence="3 4" key="1">
    <citation type="submission" date="2021-05" db="EMBL/GenBank/DDBJ databases">
        <title>Draft Genome Sequences of Clinical Respiratory Isolates of Mycobacterium goodii Recovered in Ireland.</title>
        <authorList>
            <person name="Flanagan P.R."/>
            <person name="Mok S."/>
            <person name="Roycroft E."/>
            <person name="Rogers T.R."/>
            <person name="Fitzgibbon M."/>
        </authorList>
    </citation>
    <scope>NUCLEOTIDE SEQUENCE [LARGE SCALE GENOMIC DNA]</scope>
    <source>
        <strain evidence="3 4">14IE55</strain>
    </source>
</reference>
<dbReference type="InterPro" id="IPR023286">
    <property type="entry name" value="ABATE_dom_sf"/>
</dbReference>
<protein>
    <submittedName>
        <fullName evidence="3">CGNR zinc finger domain-containing protein</fullName>
    </submittedName>
</protein>
<keyword evidence="4" id="KW-1185">Reference proteome</keyword>
<dbReference type="PANTHER" id="PTHR35525:SF3">
    <property type="entry name" value="BLL6575 PROTEIN"/>
    <property type="match status" value="1"/>
</dbReference>
<feature type="region of interest" description="Disordered" evidence="1">
    <location>
        <begin position="184"/>
        <end position="213"/>
    </location>
</feature>
<evidence type="ECO:0000259" key="2">
    <source>
        <dbReference type="Pfam" id="PF11706"/>
    </source>
</evidence>
<dbReference type="PANTHER" id="PTHR35525">
    <property type="entry name" value="BLL6575 PROTEIN"/>
    <property type="match status" value="1"/>
</dbReference>
<proteinExistence type="predicted"/>
<dbReference type="Pfam" id="PF07336">
    <property type="entry name" value="ABATE"/>
    <property type="match status" value="1"/>
</dbReference>
<accession>A0ABS6HWD7</accession>
<gene>
    <name evidence="3" type="ORF">KL859_25690</name>
</gene>
<dbReference type="InterPro" id="IPR021005">
    <property type="entry name" value="Znf_CGNR"/>
</dbReference>
<feature type="compositionally biased region" description="Basic and acidic residues" evidence="1">
    <location>
        <begin position="188"/>
        <end position="202"/>
    </location>
</feature>
<evidence type="ECO:0000313" key="3">
    <source>
        <dbReference type="EMBL" id="MBU8826255.1"/>
    </source>
</evidence>
<name>A0ABS6HWD7_MYCGD</name>
<dbReference type="RefSeq" id="WP_073676944.1">
    <property type="nucleotide sequence ID" value="NZ_JAHBOL010000025.1"/>
</dbReference>
<dbReference type="SUPFAM" id="SSF160904">
    <property type="entry name" value="Jann2411-like"/>
    <property type="match status" value="1"/>
</dbReference>
<dbReference type="EMBL" id="JAHBOM010000023">
    <property type="protein sequence ID" value="MBU8826255.1"/>
    <property type="molecule type" value="Genomic_DNA"/>
</dbReference>
<sequence>MATWAGDSETKPAPGPLARIQALVNTVELENGTDRLADPTDAVPWLIDHGLLSPGVAPTAPELDLLKGVREALRALLVVNAGGPAPAPAVLGALRQVADSATARAELGADGEVALCAAGDTVVDRLVELLVIMHDAQRDGTWVRLKACANEECRWAFYDRSRNHGGSWCTMSVCGNKLKNRHFRARRRAEGSPEDSGRDVPDHGGGQRAHAVE</sequence>
<dbReference type="Proteomes" id="UP000696413">
    <property type="component" value="Unassembled WGS sequence"/>
</dbReference>
<organism evidence="3 4">
    <name type="scientific">Mycolicibacterium goodii</name>
    <name type="common">Mycobacterium goodii</name>
    <dbReference type="NCBI Taxonomy" id="134601"/>
    <lineage>
        <taxon>Bacteria</taxon>
        <taxon>Bacillati</taxon>
        <taxon>Actinomycetota</taxon>
        <taxon>Actinomycetes</taxon>
        <taxon>Mycobacteriales</taxon>
        <taxon>Mycobacteriaceae</taxon>
        <taxon>Mycolicibacterium</taxon>
    </lineage>
</organism>
<evidence type="ECO:0000256" key="1">
    <source>
        <dbReference type="SAM" id="MobiDB-lite"/>
    </source>
</evidence>
<evidence type="ECO:0000313" key="4">
    <source>
        <dbReference type="Proteomes" id="UP000696413"/>
    </source>
</evidence>